<keyword evidence="1" id="KW-0812">Transmembrane</keyword>
<reference evidence="4" key="1">
    <citation type="submission" date="2019-01" db="EMBL/GenBank/DDBJ databases">
        <title>Gri0909 isolated from a small marine red alga.</title>
        <authorList>
            <person name="Kim J."/>
            <person name="Jeong S.E."/>
            <person name="Jeon C.O."/>
        </authorList>
    </citation>
    <scope>NUCLEOTIDE SEQUENCE [LARGE SCALE GENOMIC DNA]</scope>
    <source>
        <strain evidence="4">Gri0909</strain>
    </source>
</reference>
<evidence type="ECO:0000256" key="2">
    <source>
        <dbReference type="SAM" id="SignalP"/>
    </source>
</evidence>
<evidence type="ECO:0000256" key="1">
    <source>
        <dbReference type="SAM" id="Phobius"/>
    </source>
</evidence>
<dbReference type="RefSeq" id="WP_127764038.1">
    <property type="nucleotide sequence ID" value="NZ_SADE01000001.1"/>
</dbReference>
<feature type="transmembrane region" description="Helical" evidence="1">
    <location>
        <begin position="85"/>
        <end position="103"/>
    </location>
</feature>
<dbReference type="OrthoDB" id="8478645at2"/>
<keyword evidence="4" id="KW-1185">Reference proteome</keyword>
<gene>
    <name evidence="3" type="ORF">EOI86_05150</name>
</gene>
<organism evidence="3 4">
    <name type="scientific">Hwanghaeella grinnelliae</name>
    <dbReference type="NCBI Taxonomy" id="2500179"/>
    <lineage>
        <taxon>Bacteria</taxon>
        <taxon>Pseudomonadati</taxon>
        <taxon>Pseudomonadota</taxon>
        <taxon>Alphaproteobacteria</taxon>
        <taxon>Rhodospirillales</taxon>
        <taxon>Rhodospirillaceae</taxon>
        <taxon>Hwanghaeella</taxon>
    </lineage>
</organism>
<name>A0A3S2ZBC2_9PROT</name>
<protein>
    <recommendedName>
        <fullName evidence="5">DUF4129 domain-containing protein</fullName>
    </recommendedName>
</protein>
<sequence length="238" mass="26335">MKSDRFSPFAATLLFSLCFPFLASNGLAQGASDPGAVAREILSNGPYQTELDLAKPREKQDLNWDWSWLSDLFSFSESMAPAMRAVLYVLLIAGICLILFAVFRGLYGRFRPKIDTDEEIDDDAGVTVRTRRFDGVGTLNDADALAEAGRYSEAVRVLMFRSLEFLRSGIGDALFPFLTSREILLVSGLDADERDALRRIVAAEEISHFGETLLNAEAYRSCRQDFMVFSGQSGEGTA</sequence>
<evidence type="ECO:0000313" key="4">
    <source>
        <dbReference type="Proteomes" id="UP000287447"/>
    </source>
</evidence>
<dbReference type="AlphaFoldDB" id="A0A3S2ZBC2"/>
<keyword evidence="2" id="KW-0732">Signal</keyword>
<feature type="signal peptide" evidence="2">
    <location>
        <begin position="1"/>
        <end position="23"/>
    </location>
</feature>
<keyword evidence="1" id="KW-1133">Transmembrane helix</keyword>
<evidence type="ECO:0000313" key="3">
    <source>
        <dbReference type="EMBL" id="RVU38665.1"/>
    </source>
</evidence>
<accession>A0A3S2ZBC2</accession>
<feature type="chain" id="PRO_5018716711" description="DUF4129 domain-containing protein" evidence="2">
    <location>
        <begin position="24"/>
        <end position="238"/>
    </location>
</feature>
<dbReference type="Proteomes" id="UP000287447">
    <property type="component" value="Unassembled WGS sequence"/>
</dbReference>
<comment type="caution">
    <text evidence="3">The sequence shown here is derived from an EMBL/GenBank/DDBJ whole genome shotgun (WGS) entry which is preliminary data.</text>
</comment>
<evidence type="ECO:0008006" key="5">
    <source>
        <dbReference type="Google" id="ProtNLM"/>
    </source>
</evidence>
<keyword evidence="1" id="KW-0472">Membrane</keyword>
<proteinExistence type="predicted"/>
<dbReference type="EMBL" id="SADE01000001">
    <property type="protein sequence ID" value="RVU38665.1"/>
    <property type="molecule type" value="Genomic_DNA"/>
</dbReference>